<comment type="similarity">
    <text evidence="7">Belongs to the SPRING family.</text>
</comment>
<evidence type="ECO:0000313" key="9">
    <source>
        <dbReference type="EMBL" id="CAJ0945105.1"/>
    </source>
</evidence>
<dbReference type="Pfam" id="PF10218">
    <property type="entry name" value="SPRING1"/>
    <property type="match status" value="1"/>
</dbReference>
<evidence type="ECO:0000256" key="8">
    <source>
        <dbReference type="ARBA" id="ARBA00023485"/>
    </source>
</evidence>
<accession>A0ABN9LLN7</accession>
<keyword evidence="4" id="KW-0333">Golgi apparatus</keyword>
<dbReference type="Proteomes" id="UP001176940">
    <property type="component" value="Unassembled WGS sequence"/>
</dbReference>
<organism evidence="9 10">
    <name type="scientific">Ranitomeya imitator</name>
    <name type="common">mimic poison frog</name>
    <dbReference type="NCBI Taxonomy" id="111125"/>
    <lineage>
        <taxon>Eukaryota</taxon>
        <taxon>Metazoa</taxon>
        <taxon>Chordata</taxon>
        <taxon>Craniata</taxon>
        <taxon>Vertebrata</taxon>
        <taxon>Euteleostomi</taxon>
        <taxon>Amphibia</taxon>
        <taxon>Batrachia</taxon>
        <taxon>Anura</taxon>
        <taxon>Neobatrachia</taxon>
        <taxon>Hyloidea</taxon>
        <taxon>Dendrobatidae</taxon>
        <taxon>Dendrobatinae</taxon>
        <taxon>Ranitomeya</taxon>
    </lineage>
</organism>
<keyword evidence="2" id="KW-0812">Transmembrane</keyword>
<keyword evidence="3" id="KW-1133">Transmembrane helix</keyword>
<dbReference type="InterPro" id="IPR019352">
    <property type="entry name" value="SPRING1"/>
</dbReference>
<name>A0ABN9LLN7_9NEOB</name>
<reference evidence="9" key="1">
    <citation type="submission" date="2023-07" db="EMBL/GenBank/DDBJ databases">
        <authorList>
            <person name="Stuckert A."/>
        </authorList>
    </citation>
    <scope>NUCLEOTIDE SEQUENCE</scope>
</reference>
<protein>
    <recommendedName>
        <fullName evidence="8">SREBP regulating gene protein</fullName>
    </recommendedName>
</protein>
<evidence type="ECO:0000256" key="6">
    <source>
        <dbReference type="ARBA" id="ARBA00023180"/>
    </source>
</evidence>
<evidence type="ECO:0000256" key="7">
    <source>
        <dbReference type="ARBA" id="ARBA00023461"/>
    </source>
</evidence>
<keyword evidence="10" id="KW-1185">Reference proteome</keyword>
<dbReference type="PANTHER" id="PTHR13481">
    <property type="entry name" value="SREBP REGULATING GENE PROTEIN"/>
    <property type="match status" value="1"/>
</dbReference>
<sequence length="256" mass="29299">MGDSLAQGQWNIEEMQDSSDLKELNTKNKQVRRFASLSTADHPEIVDALQAPWQFKLAYAFPPIMLLPMGHRKRYGVMKGTLSHGIRDAIYLAYSMKGYVCERKELLANGCCNLMANSRQYNCESCLPNGCCSVYEYCVSCCLQPNKQHILERFLKRAAVGFQNLFMAVEDHFELCLAKCRTSSQQHYIWHSIIRSTYGAIIKGAFWEKRRVSLSKKIVGYSRDQLLGKHHQTRDSSLRRIICIFQVPSGKSEESP</sequence>
<evidence type="ECO:0000256" key="3">
    <source>
        <dbReference type="ARBA" id="ARBA00022989"/>
    </source>
</evidence>
<evidence type="ECO:0000256" key="4">
    <source>
        <dbReference type="ARBA" id="ARBA00023034"/>
    </source>
</evidence>
<dbReference type="PANTHER" id="PTHR13481:SF0">
    <property type="entry name" value="SREBP REGULATING GENE PROTEIN"/>
    <property type="match status" value="1"/>
</dbReference>
<comment type="subcellular location">
    <subcellularLocation>
        <location evidence="1">Golgi apparatus membrane</location>
        <topology evidence="1">Single-pass membrane protein</topology>
    </subcellularLocation>
</comment>
<evidence type="ECO:0000256" key="1">
    <source>
        <dbReference type="ARBA" id="ARBA00004194"/>
    </source>
</evidence>
<dbReference type="EMBL" id="CAUEEQ010023491">
    <property type="protein sequence ID" value="CAJ0945105.1"/>
    <property type="molecule type" value="Genomic_DNA"/>
</dbReference>
<evidence type="ECO:0000256" key="2">
    <source>
        <dbReference type="ARBA" id="ARBA00022692"/>
    </source>
</evidence>
<evidence type="ECO:0000256" key="5">
    <source>
        <dbReference type="ARBA" id="ARBA00023136"/>
    </source>
</evidence>
<keyword evidence="5" id="KW-0472">Membrane</keyword>
<proteinExistence type="inferred from homology"/>
<gene>
    <name evidence="9" type="ORF">RIMI_LOCUS10735626</name>
</gene>
<comment type="caution">
    <text evidence="9">The sequence shown here is derived from an EMBL/GenBank/DDBJ whole genome shotgun (WGS) entry which is preliminary data.</text>
</comment>
<keyword evidence="6" id="KW-0325">Glycoprotein</keyword>
<evidence type="ECO:0000313" key="10">
    <source>
        <dbReference type="Proteomes" id="UP001176940"/>
    </source>
</evidence>